<gene>
    <name evidence="2" type="ORF">HDF09_001797</name>
</gene>
<name>A0A7W8MR08_9BACT</name>
<dbReference type="PANTHER" id="PTHR13832">
    <property type="entry name" value="PROTEIN PHOSPHATASE 2C"/>
    <property type="match status" value="1"/>
</dbReference>
<dbReference type="SMART" id="SM00332">
    <property type="entry name" value="PP2Cc"/>
    <property type="match status" value="1"/>
</dbReference>
<dbReference type="GO" id="GO:0016539">
    <property type="term" value="P:intein-mediated protein splicing"/>
    <property type="evidence" value="ECO:0007669"/>
    <property type="project" value="InterPro"/>
</dbReference>
<comment type="caution">
    <text evidence="2">The sequence shown here is derived from an EMBL/GenBank/DDBJ whole genome shotgun (WGS) entry which is preliminary data.</text>
</comment>
<feature type="domain" description="PPM-type phosphatase" evidence="1">
    <location>
        <begin position="31"/>
        <end position="266"/>
    </location>
</feature>
<protein>
    <submittedName>
        <fullName evidence="2">Protein phosphatase</fullName>
        <ecNumber evidence="2">3.1.3.16</ecNumber>
    </submittedName>
</protein>
<evidence type="ECO:0000313" key="3">
    <source>
        <dbReference type="Proteomes" id="UP000568106"/>
    </source>
</evidence>
<dbReference type="EMBL" id="JACHDY010000002">
    <property type="protein sequence ID" value="MBB5317128.1"/>
    <property type="molecule type" value="Genomic_DNA"/>
</dbReference>
<dbReference type="GO" id="GO:0004722">
    <property type="term" value="F:protein serine/threonine phosphatase activity"/>
    <property type="evidence" value="ECO:0007669"/>
    <property type="project" value="UniProtKB-EC"/>
</dbReference>
<dbReference type="Gene3D" id="3.60.40.10">
    <property type="entry name" value="PPM-type phosphatase domain"/>
    <property type="match status" value="1"/>
</dbReference>
<dbReference type="PROSITE" id="PS50817">
    <property type="entry name" value="INTEIN_N_TER"/>
    <property type="match status" value="1"/>
</dbReference>
<dbReference type="AlphaFoldDB" id="A0A7W8MR08"/>
<dbReference type="Pfam" id="PF13672">
    <property type="entry name" value="PP2C_2"/>
    <property type="match status" value="1"/>
</dbReference>
<proteinExistence type="predicted"/>
<dbReference type="SUPFAM" id="SSF81606">
    <property type="entry name" value="PP2C-like"/>
    <property type="match status" value="1"/>
</dbReference>
<keyword evidence="3" id="KW-1185">Reference proteome</keyword>
<dbReference type="InterPro" id="IPR036457">
    <property type="entry name" value="PPM-type-like_dom_sf"/>
</dbReference>
<dbReference type="Proteomes" id="UP000568106">
    <property type="component" value="Unassembled WGS sequence"/>
</dbReference>
<keyword evidence="2" id="KW-0378">Hydrolase</keyword>
<dbReference type="InterPro" id="IPR015655">
    <property type="entry name" value="PP2C"/>
</dbReference>
<evidence type="ECO:0000259" key="1">
    <source>
        <dbReference type="PROSITE" id="PS51746"/>
    </source>
</evidence>
<dbReference type="PANTHER" id="PTHR13832:SF827">
    <property type="entry name" value="PROTEIN PHOSPHATASE 1L"/>
    <property type="match status" value="1"/>
</dbReference>
<dbReference type="EC" id="3.1.3.16" evidence="2"/>
<dbReference type="CDD" id="cd00143">
    <property type="entry name" value="PP2Cc"/>
    <property type="match status" value="1"/>
</dbReference>
<dbReference type="InterPro" id="IPR001932">
    <property type="entry name" value="PPM-type_phosphatase-like_dom"/>
</dbReference>
<evidence type="ECO:0000313" key="2">
    <source>
        <dbReference type="EMBL" id="MBB5317128.1"/>
    </source>
</evidence>
<accession>A0A7W8MR08</accession>
<dbReference type="SMART" id="SM00331">
    <property type="entry name" value="PP2C_SIG"/>
    <property type="match status" value="1"/>
</dbReference>
<reference evidence="2" key="1">
    <citation type="submission" date="2020-08" db="EMBL/GenBank/DDBJ databases">
        <title>Genomic Encyclopedia of Type Strains, Phase IV (KMG-V): Genome sequencing to study the core and pangenomes of soil and plant-associated prokaryotes.</title>
        <authorList>
            <person name="Whitman W."/>
        </authorList>
    </citation>
    <scope>NUCLEOTIDE SEQUENCE [LARGE SCALE GENOMIC DNA]</scope>
    <source>
        <strain evidence="2">M8UP27</strain>
    </source>
</reference>
<sequence length="267" mass="29916">MNDQRSRKADAQQRGLQSNHLTVPMMELRMEVAALSDVGYRRLNNEDSFGYDSKTNIFVVCDGMGGLAAGEIASYKAVELTLKTYNELSNQEMEIEDRLRSAIASANETVWNMAQQNHKLRGMGTTLVAASILRNRLVLGNVGDSRAYFLRDGDCVQITEDHSYVAEQMRRGRTIISDEASQRLRQFITRAVGVLPSVEPDFFVLDLEPDDIILLTTDGLTRYADANKLAHHIYMYSNLEEICRGLIAIAHEGGAEDNVTCMLLRFS</sequence>
<organism evidence="2 3">
    <name type="scientific">Tunturiibacter empetritectus</name>
    <dbReference type="NCBI Taxonomy" id="3069691"/>
    <lineage>
        <taxon>Bacteria</taxon>
        <taxon>Pseudomonadati</taxon>
        <taxon>Acidobacteriota</taxon>
        <taxon>Terriglobia</taxon>
        <taxon>Terriglobales</taxon>
        <taxon>Acidobacteriaceae</taxon>
        <taxon>Tunturiibacter</taxon>
    </lineage>
</organism>
<dbReference type="InterPro" id="IPR006141">
    <property type="entry name" value="Intein_N"/>
</dbReference>
<dbReference type="PROSITE" id="PS51746">
    <property type="entry name" value="PPM_2"/>
    <property type="match status" value="1"/>
</dbReference>